<proteinExistence type="predicted"/>
<organism evidence="1 2">
    <name type="scientific">Antarcticirhabdus aurantiaca</name>
    <dbReference type="NCBI Taxonomy" id="2606717"/>
    <lineage>
        <taxon>Bacteria</taxon>
        <taxon>Pseudomonadati</taxon>
        <taxon>Pseudomonadota</taxon>
        <taxon>Alphaproteobacteria</taxon>
        <taxon>Hyphomicrobiales</taxon>
        <taxon>Aurantimonadaceae</taxon>
        <taxon>Antarcticirhabdus</taxon>
    </lineage>
</organism>
<name>A0ACD4NII3_9HYPH</name>
<evidence type="ECO:0000313" key="2">
    <source>
        <dbReference type="Proteomes" id="UP001163223"/>
    </source>
</evidence>
<reference evidence="1" key="1">
    <citation type="submission" date="2022-11" db="EMBL/GenBank/DDBJ databases">
        <title>beta-Carotene-producing bacterium, Jeongeuplla avenae sp. nov., alleviates the salt stress of Arabidopsis seedlings.</title>
        <authorList>
            <person name="Jiang L."/>
            <person name="Lee J."/>
        </authorList>
    </citation>
    <scope>NUCLEOTIDE SEQUENCE</scope>
    <source>
        <strain evidence="1">DY_R2A_6</strain>
    </source>
</reference>
<dbReference type="EMBL" id="CP113520">
    <property type="protein sequence ID" value="WAJ26649.1"/>
    <property type="molecule type" value="Genomic_DNA"/>
</dbReference>
<keyword evidence="2" id="KW-1185">Reference proteome</keyword>
<sequence>MHIFNRRPMNWDALDERNRPAAETVDFDRVVEAAMSRRAFLGGVLAVGSGAAAMGLLNTASAIAQTAAATSRFGFAPIPTATDFEVHVPEGFTKQVLLRWGDPLFSNAAAFDATNGTTLDAQRRAAGDNTDGMEMFFAGNRNILAVNNEYTNLDVLLPQVAQRMAAEAEAAAAVATTEEEKAAAMDYEVLPTSLEEVQLAQAAQGVTIAELIQDASGEWAIAVDSEYNRRIDHNTPMRISGPAAGHALLQTSADPAGVQVLGTINNCGAGRTPWGTYLTCEENFNGYFGSTNPELGLPEGFDRYGIALESGYAYEKFDKRFDFASEPNEPNRHGYVVEIDPLDPNSTPVKRTALGRFKHENAAVTLAPDGRVVVYLGDDERGEFLYKYVSNDRYIPGENTDTLLDNGQLYVARFDPDGSGEWLALTPTATGMDQAMIHIHTRQAASAVGATTMDRPEWVAIHPHAIQAFCALTNNSRRAAEATNAGGDTMVPIEGSPNPRAKNGYGQIVRWYPANQDHADPTFTWDLYVMAGNPAVNAEGPYRGSPNVTEGNMFNSPDGMIFDSKGLLWIQTDGDDSNEEDFAGQGNNQMLVGDPATGEIARFLTGPKGCEVTGMTFSADRRSIFVGIQHPGGSWPDGQGLPRSAIVAIRREDSAVIA</sequence>
<dbReference type="Proteomes" id="UP001163223">
    <property type="component" value="Chromosome"/>
</dbReference>
<evidence type="ECO:0000313" key="1">
    <source>
        <dbReference type="EMBL" id="WAJ26649.1"/>
    </source>
</evidence>
<protein>
    <submittedName>
        <fullName evidence="1">PhoX family phosphatase</fullName>
    </submittedName>
</protein>
<accession>A0ACD4NII3</accession>
<gene>
    <name evidence="1" type="ORF">OXU80_17465</name>
</gene>